<dbReference type="InterPro" id="IPR027417">
    <property type="entry name" value="P-loop_NTPase"/>
</dbReference>
<dbReference type="SMART" id="SM00028">
    <property type="entry name" value="TPR"/>
    <property type="match status" value="6"/>
</dbReference>
<evidence type="ECO:0000259" key="8">
    <source>
        <dbReference type="Pfam" id="PF00931"/>
    </source>
</evidence>
<evidence type="ECO:0000256" key="6">
    <source>
        <dbReference type="ARBA" id="ARBA00023136"/>
    </source>
</evidence>
<evidence type="ECO:0000256" key="4">
    <source>
        <dbReference type="ARBA" id="ARBA00022824"/>
    </source>
</evidence>
<evidence type="ECO:0000256" key="1">
    <source>
        <dbReference type="ARBA" id="ARBA00004173"/>
    </source>
</evidence>
<keyword evidence="4" id="KW-0256">Endoplasmic reticulum</keyword>
<evidence type="ECO:0000313" key="9">
    <source>
        <dbReference type="EMBL" id="KAL1893712.1"/>
    </source>
</evidence>
<dbReference type="SUPFAM" id="SSF52540">
    <property type="entry name" value="P-loop containing nucleoside triphosphate hydrolases"/>
    <property type="match status" value="1"/>
</dbReference>
<dbReference type="SUPFAM" id="SSF48452">
    <property type="entry name" value="TPR-like"/>
    <property type="match status" value="2"/>
</dbReference>
<evidence type="ECO:0000256" key="2">
    <source>
        <dbReference type="ARBA" id="ARBA00004240"/>
    </source>
</evidence>
<evidence type="ECO:0000256" key="5">
    <source>
        <dbReference type="ARBA" id="ARBA00023128"/>
    </source>
</evidence>
<feature type="compositionally biased region" description="Low complexity" evidence="7">
    <location>
        <begin position="362"/>
        <end position="384"/>
    </location>
</feature>
<comment type="subcellular location">
    <subcellularLocation>
        <location evidence="2">Endoplasmic reticulum</location>
    </subcellularLocation>
    <subcellularLocation>
        <location evidence="3">Membrane</location>
    </subcellularLocation>
    <subcellularLocation>
        <location evidence="1">Mitochondrion</location>
    </subcellularLocation>
</comment>
<feature type="compositionally biased region" description="Pro residues" evidence="7">
    <location>
        <begin position="318"/>
        <end position="328"/>
    </location>
</feature>
<reference evidence="9 10" key="1">
    <citation type="journal article" date="2024" name="IMA Fungus">
        <title>IMA Genome - F19 : A genome assembly and annotation guide to empower mycologists, including annotated draft genome sequences of Ceratocystis pirilliformis, Diaporthe australafricana, Fusarium ophioides, Paecilomyces lecythidis, and Sporothrix stenoceras.</title>
        <authorList>
            <person name="Aylward J."/>
            <person name="Wilson A.M."/>
            <person name="Visagie C.M."/>
            <person name="Spraker J."/>
            <person name="Barnes I."/>
            <person name="Buitendag C."/>
            <person name="Ceriani C."/>
            <person name="Del Mar Angel L."/>
            <person name="du Plessis D."/>
            <person name="Fuchs T."/>
            <person name="Gasser K."/>
            <person name="Kramer D."/>
            <person name="Li W."/>
            <person name="Munsamy K."/>
            <person name="Piso A."/>
            <person name="Price J.L."/>
            <person name="Sonnekus B."/>
            <person name="Thomas C."/>
            <person name="van der Nest A."/>
            <person name="van Dijk A."/>
            <person name="van Heerden A."/>
            <person name="van Vuuren N."/>
            <person name="Yilmaz N."/>
            <person name="Duong T.A."/>
            <person name="van der Merwe N.A."/>
            <person name="Wingfield M.J."/>
            <person name="Wingfield B.D."/>
        </authorList>
    </citation>
    <scope>NUCLEOTIDE SEQUENCE [LARGE SCALE GENOMIC DNA]</scope>
    <source>
        <strain evidence="9 10">CMW 5346</strain>
    </source>
</reference>
<protein>
    <recommendedName>
        <fullName evidence="8">NB-ARC domain-containing protein</fullName>
    </recommendedName>
</protein>
<dbReference type="InterPro" id="IPR019734">
    <property type="entry name" value="TPR_rpt"/>
</dbReference>
<dbReference type="PANTHER" id="PTHR48182:SF2">
    <property type="entry name" value="PROTEIN SERAC1"/>
    <property type="match status" value="1"/>
</dbReference>
<feature type="region of interest" description="Disordered" evidence="7">
    <location>
        <begin position="316"/>
        <end position="388"/>
    </location>
</feature>
<keyword evidence="5" id="KW-0496">Mitochondrion</keyword>
<feature type="domain" description="NB-ARC" evidence="8">
    <location>
        <begin position="416"/>
        <end position="562"/>
    </location>
</feature>
<dbReference type="Gene3D" id="3.40.50.1820">
    <property type="entry name" value="alpha/beta hydrolase"/>
    <property type="match status" value="1"/>
</dbReference>
<dbReference type="InterPro" id="IPR052374">
    <property type="entry name" value="SERAC1"/>
</dbReference>
<proteinExistence type="predicted"/>
<dbReference type="InterPro" id="IPR011990">
    <property type="entry name" value="TPR-like_helical_dom_sf"/>
</dbReference>
<dbReference type="Pfam" id="PF13424">
    <property type="entry name" value="TPR_12"/>
    <property type="match status" value="2"/>
</dbReference>
<dbReference type="Gene3D" id="3.40.50.300">
    <property type="entry name" value="P-loop containing nucleotide triphosphate hydrolases"/>
    <property type="match status" value="1"/>
</dbReference>
<organism evidence="9 10">
    <name type="scientific">Sporothrix stenoceras</name>
    <dbReference type="NCBI Taxonomy" id="5173"/>
    <lineage>
        <taxon>Eukaryota</taxon>
        <taxon>Fungi</taxon>
        <taxon>Dikarya</taxon>
        <taxon>Ascomycota</taxon>
        <taxon>Pezizomycotina</taxon>
        <taxon>Sordariomycetes</taxon>
        <taxon>Sordariomycetidae</taxon>
        <taxon>Ophiostomatales</taxon>
        <taxon>Ophiostomataceae</taxon>
        <taxon>Sporothrix</taxon>
    </lineage>
</organism>
<evidence type="ECO:0000313" key="10">
    <source>
        <dbReference type="Proteomes" id="UP001583186"/>
    </source>
</evidence>
<gene>
    <name evidence="9" type="ORF">Sste5346_006212</name>
</gene>
<accession>A0ABR3Z0J7</accession>
<dbReference type="Gene3D" id="1.25.40.10">
    <property type="entry name" value="Tetratricopeptide repeat domain"/>
    <property type="match status" value="2"/>
</dbReference>
<dbReference type="SUPFAM" id="SSF53474">
    <property type="entry name" value="alpha/beta-Hydrolases"/>
    <property type="match status" value="1"/>
</dbReference>
<keyword evidence="10" id="KW-1185">Reference proteome</keyword>
<dbReference type="Pfam" id="PF00931">
    <property type="entry name" value="NB-ARC"/>
    <property type="match status" value="1"/>
</dbReference>
<feature type="compositionally biased region" description="Polar residues" evidence="7">
    <location>
        <begin position="17"/>
        <end position="26"/>
    </location>
</feature>
<feature type="region of interest" description="Disordered" evidence="7">
    <location>
        <begin position="1"/>
        <end position="37"/>
    </location>
</feature>
<dbReference type="InterPro" id="IPR029058">
    <property type="entry name" value="AB_hydrolase_fold"/>
</dbReference>
<evidence type="ECO:0000256" key="7">
    <source>
        <dbReference type="SAM" id="MobiDB-lite"/>
    </source>
</evidence>
<keyword evidence="6" id="KW-0472">Membrane</keyword>
<name>A0ABR3Z0J7_9PEZI</name>
<dbReference type="Proteomes" id="UP001583186">
    <property type="component" value="Unassembled WGS sequence"/>
</dbReference>
<dbReference type="EMBL" id="JAWCUI010000036">
    <property type="protein sequence ID" value="KAL1893712.1"/>
    <property type="molecule type" value="Genomic_DNA"/>
</dbReference>
<dbReference type="PANTHER" id="PTHR48182">
    <property type="entry name" value="PROTEIN SERAC1"/>
    <property type="match status" value="1"/>
</dbReference>
<evidence type="ECO:0000256" key="3">
    <source>
        <dbReference type="ARBA" id="ARBA00004370"/>
    </source>
</evidence>
<dbReference type="InterPro" id="IPR002182">
    <property type="entry name" value="NB-ARC"/>
</dbReference>
<sequence>MPPSFGKIFKRKERPSETTNASQESTALAPGKTPKHQRVDEYDIKEWYCPDNPTVDICFLHGLTGSRDETWTAHGATEPWPQALLPEKLPHARLLTFGYDADVIRGAVASKDTIGSLAEDFLYTLTRDRENAGALHRPIVFVVHSLGGIVCKRTITLSYQKKVDAVLGSVAASLVGVIFMGTPHSGSHFADVAGWFVAGIGFFKSANRNLLEILEKGNDVAGDIDVHFLDVCKEVGVDSANEIQIFCFYEILPLPAFGNRVVSKDSATYRQHGHTKIHANHMEIVRFPSATTPGFKTFCSILQRFMRSPRAVYLSPGACPPPPPPLGAPPDDGSTPPGPKTQPPNDGSPPADRSHSLDGSYPSGSATSGSGQQQQQHAAAPPSSTVENGSTSTACYYLPFQKNPNFVGRESVLQELQTLFFEDNYSNIALRGLGGVGKTQVANALAHWVKQNKPGYSVFWVPALSSSSFQKAYEAIAAKLNIINEPRRGTQEDRRDIKDVVCAHLSSDEAGHWLMVVDNADDPELVCGNVSDPLGEYIPRSDKGRVLITTRTAHVATSLATDTVVLNEFDLPQSKALAAKLLKRKPPQTQGDKEALDDLLRELVFLPLAITQAMAYLNVSGLSTTAYLGLLRRTEVDRLDLLSREAQDNTRYRESRHAIAATWLVSFDHLQKSSPDAVTLLGFLSQIQPKAIPFTLLPRFDSSDAGTTNIVTELCEYNFITMQGDDMLDMHSLVHMAARSWFHNSGRSEETVQAALEHVRATLPSPDYAHRHRWRLLLPHALYMVRDSKAISTKAACYLCLKAGRLLLYDDNYSAALQCFERCAAWAQGSLPEMMPVLQFCFGQAYNAVGQTAKAVEVLEHANALNTTDVHYHVNENLLMLELGIAYRGIGQYEKAIVLLEHFVAAEAHEHEENPWLLLSQHALAATYRTLGRFEKALELLEHVVRVQAYLAEDNPGRLASQFELARLYQDSGRRKEAIVLMEHVLDVRQRIYQDRMDPHNTHLTLSDMYHHDGRLHSAIQILEKIARGQNHQAEDDPGRITLEHRLAVLYYNDGQNQRALELIKHVASVRSKLREDDHDRLESEHTLAMCSFEAGHVEQALTLMAHVLQMRTALLPEDDAGRLESMHELAW</sequence>
<comment type="caution">
    <text evidence="9">The sequence shown here is derived from an EMBL/GenBank/DDBJ whole genome shotgun (WGS) entry which is preliminary data.</text>
</comment>